<dbReference type="Proteomes" id="UP000828390">
    <property type="component" value="Unassembled WGS sequence"/>
</dbReference>
<evidence type="ECO:0000256" key="1">
    <source>
        <dbReference type="SAM" id="MobiDB-lite"/>
    </source>
</evidence>
<protein>
    <submittedName>
        <fullName evidence="2">Uncharacterized protein</fullName>
    </submittedName>
</protein>
<dbReference type="EMBL" id="JAIWYP010000003">
    <property type="protein sequence ID" value="KAH3845884.1"/>
    <property type="molecule type" value="Genomic_DNA"/>
</dbReference>
<evidence type="ECO:0000313" key="2">
    <source>
        <dbReference type="EMBL" id="KAH3845884.1"/>
    </source>
</evidence>
<dbReference type="AlphaFoldDB" id="A0A9D4KUK6"/>
<keyword evidence="3" id="KW-1185">Reference proteome</keyword>
<reference evidence="2" key="1">
    <citation type="journal article" date="2019" name="bioRxiv">
        <title>The Genome of the Zebra Mussel, Dreissena polymorpha: A Resource for Invasive Species Research.</title>
        <authorList>
            <person name="McCartney M.A."/>
            <person name="Auch B."/>
            <person name="Kono T."/>
            <person name="Mallez S."/>
            <person name="Zhang Y."/>
            <person name="Obille A."/>
            <person name="Becker A."/>
            <person name="Abrahante J.E."/>
            <person name="Garbe J."/>
            <person name="Badalamenti J.P."/>
            <person name="Herman A."/>
            <person name="Mangelson H."/>
            <person name="Liachko I."/>
            <person name="Sullivan S."/>
            <person name="Sone E.D."/>
            <person name="Koren S."/>
            <person name="Silverstein K.A.T."/>
            <person name="Beckman K.B."/>
            <person name="Gohl D.M."/>
        </authorList>
    </citation>
    <scope>NUCLEOTIDE SEQUENCE</scope>
    <source>
        <strain evidence="2">Duluth1</strain>
        <tissue evidence="2">Whole animal</tissue>
    </source>
</reference>
<reference evidence="2" key="2">
    <citation type="submission" date="2020-11" db="EMBL/GenBank/DDBJ databases">
        <authorList>
            <person name="McCartney M.A."/>
            <person name="Auch B."/>
            <person name="Kono T."/>
            <person name="Mallez S."/>
            <person name="Becker A."/>
            <person name="Gohl D.M."/>
            <person name="Silverstein K.A.T."/>
            <person name="Koren S."/>
            <person name="Bechman K.B."/>
            <person name="Herman A."/>
            <person name="Abrahante J.E."/>
            <person name="Garbe J."/>
        </authorList>
    </citation>
    <scope>NUCLEOTIDE SEQUENCE</scope>
    <source>
        <strain evidence="2">Duluth1</strain>
        <tissue evidence="2">Whole animal</tissue>
    </source>
</reference>
<proteinExistence type="predicted"/>
<evidence type="ECO:0000313" key="3">
    <source>
        <dbReference type="Proteomes" id="UP000828390"/>
    </source>
</evidence>
<accession>A0A9D4KUK6</accession>
<sequence length="56" mass="6484">MENSNLYAKTCRNLTPVHRHEDISSMSIDMKKSHPVHRHEEISSLSIDMKKSHPCP</sequence>
<comment type="caution">
    <text evidence="2">The sequence shown here is derived from an EMBL/GenBank/DDBJ whole genome shotgun (WGS) entry which is preliminary data.</text>
</comment>
<feature type="region of interest" description="Disordered" evidence="1">
    <location>
        <begin position="25"/>
        <end position="56"/>
    </location>
</feature>
<gene>
    <name evidence="2" type="ORF">DPMN_088174</name>
</gene>
<name>A0A9D4KUK6_DREPO</name>
<organism evidence="2 3">
    <name type="scientific">Dreissena polymorpha</name>
    <name type="common">Zebra mussel</name>
    <name type="synonym">Mytilus polymorpha</name>
    <dbReference type="NCBI Taxonomy" id="45954"/>
    <lineage>
        <taxon>Eukaryota</taxon>
        <taxon>Metazoa</taxon>
        <taxon>Spiralia</taxon>
        <taxon>Lophotrochozoa</taxon>
        <taxon>Mollusca</taxon>
        <taxon>Bivalvia</taxon>
        <taxon>Autobranchia</taxon>
        <taxon>Heteroconchia</taxon>
        <taxon>Euheterodonta</taxon>
        <taxon>Imparidentia</taxon>
        <taxon>Neoheterodontei</taxon>
        <taxon>Myida</taxon>
        <taxon>Dreissenoidea</taxon>
        <taxon>Dreissenidae</taxon>
        <taxon>Dreissena</taxon>
    </lineage>
</organism>